<protein>
    <submittedName>
        <fullName evidence="1">Uncharacterized protein</fullName>
    </submittedName>
</protein>
<dbReference type="AlphaFoldDB" id="A0AAD5MT49"/>
<sequence length="111" mass="12880">MPLDRGSTESGLSYDFPKMEDLRDEPIWDYRRQLHGAFRFCQFHGEISPYRGTDAEIFTLAAAFFGSNDEKSNRNIKFQVLCQSLKLKKSTYCTVKTFLTSSHDEEKRPNS</sequence>
<evidence type="ECO:0000313" key="2">
    <source>
        <dbReference type="Proteomes" id="UP001196413"/>
    </source>
</evidence>
<comment type="caution">
    <text evidence="1">The sequence shown here is derived from an EMBL/GenBank/DDBJ whole genome shotgun (WGS) entry which is preliminary data.</text>
</comment>
<dbReference type="Proteomes" id="UP001196413">
    <property type="component" value="Unassembled WGS sequence"/>
</dbReference>
<name>A0AAD5MT49_PARTN</name>
<keyword evidence="2" id="KW-1185">Reference proteome</keyword>
<organism evidence="1 2">
    <name type="scientific">Parelaphostrongylus tenuis</name>
    <name type="common">Meningeal worm</name>
    <dbReference type="NCBI Taxonomy" id="148309"/>
    <lineage>
        <taxon>Eukaryota</taxon>
        <taxon>Metazoa</taxon>
        <taxon>Ecdysozoa</taxon>
        <taxon>Nematoda</taxon>
        <taxon>Chromadorea</taxon>
        <taxon>Rhabditida</taxon>
        <taxon>Rhabditina</taxon>
        <taxon>Rhabditomorpha</taxon>
        <taxon>Strongyloidea</taxon>
        <taxon>Metastrongylidae</taxon>
        <taxon>Parelaphostrongylus</taxon>
    </lineage>
</organism>
<proteinExistence type="predicted"/>
<evidence type="ECO:0000313" key="1">
    <source>
        <dbReference type="EMBL" id="KAJ1353269.1"/>
    </source>
</evidence>
<dbReference type="EMBL" id="JAHQIW010001657">
    <property type="protein sequence ID" value="KAJ1353269.1"/>
    <property type="molecule type" value="Genomic_DNA"/>
</dbReference>
<accession>A0AAD5MT49</accession>
<reference evidence="1" key="1">
    <citation type="submission" date="2021-06" db="EMBL/GenBank/DDBJ databases">
        <title>Parelaphostrongylus tenuis whole genome reference sequence.</title>
        <authorList>
            <person name="Garwood T.J."/>
            <person name="Larsen P.A."/>
            <person name="Fountain-Jones N.M."/>
            <person name="Garbe J.R."/>
            <person name="Macchietto M.G."/>
            <person name="Kania S.A."/>
            <person name="Gerhold R.W."/>
            <person name="Richards J.E."/>
            <person name="Wolf T.M."/>
        </authorList>
    </citation>
    <scope>NUCLEOTIDE SEQUENCE</scope>
    <source>
        <strain evidence="1">MNPRO001-30</strain>
        <tissue evidence="1">Meninges</tissue>
    </source>
</reference>
<gene>
    <name evidence="1" type="ORF">KIN20_009868</name>
</gene>